<keyword evidence="3" id="KW-1185">Reference proteome</keyword>
<evidence type="ECO:0000313" key="2">
    <source>
        <dbReference type="EMBL" id="GLK68408.1"/>
    </source>
</evidence>
<organism evidence="2 3">
    <name type="scientific">Hansschlegelia plantiphila</name>
    <dbReference type="NCBI Taxonomy" id="374655"/>
    <lineage>
        <taxon>Bacteria</taxon>
        <taxon>Pseudomonadati</taxon>
        <taxon>Pseudomonadota</taxon>
        <taxon>Alphaproteobacteria</taxon>
        <taxon>Hyphomicrobiales</taxon>
        <taxon>Methylopilaceae</taxon>
        <taxon>Hansschlegelia</taxon>
    </lineage>
</organism>
<evidence type="ECO:0000313" key="3">
    <source>
        <dbReference type="Proteomes" id="UP001143372"/>
    </source>
</evidence>
<reference evidence="2" key="2">
    <citation type="submission" date="2023-01" db="EMBL/GenBank/DDBJ databases">
        <authorList>
            <person name="Sun Q."/>
            <person name="Evtushenko L."/>
        </authorList>
    </citation>
    <scope>NUCLEOTIDE SEQUENCE</scope>
    <source>
        <strain evidence="2">VKM B-2347</strain>
    </source>
</reference>
<evidence type="ECO:0000256" key="1">
    <source>
        <dbReference type="SAM" id="Phobius"/>
    </source>
</evidence>
<keyword evidence="1" id="KW-0812">Transmembrane</keyword>
<dbReference type="AlphaFoldDB" id="A0A9W6J2Y2"/>
<protein>
    <submittedName>
        <fullName evidence="2">Uncharacterized protein</fullName>
    </submittedName>
</protein>
<name>A0A9W6J2Y2_9HYPH</name>
<gene>
    <name evidence="2" type="ORF">GCM10008179_20460</name>
</gene>
<comment type="caution">
    <text evidence="2">The sequence shown here is derived from an EMBL/GenBank/DDBJ whole genome shotgun (WGS) entry which is preliminary data.</text>
</comment>
<reference evidence="2" key="1">
    <citation type="journal article" date="2014" name="Int. J. Syst. Evol. Microbiol.">
        <title>Complete genome sequence of Corynebacterium casei LMG S-19264T (=DSM 44701T), isolated from a smear-ripened cheese.</title>
        <authorList>
            <consortium name="US DOE Joint Genome Institute (JGI-PGF)"/>
            <person name="Walter F."/>
            <person name="Albersmeier A."/>
            <person name="Kalinowski J."/>
            <person name="Ruckert C."/>
        </authorList>
    </citation>
    <scope>NUCLEOTIDE SEQUENCE</scope>
    <source>
        <strain evidence="2">VKM B-2347</strain>
    </source>
</reference>
<proteinExistence type="predicted"/>
<keyword evidence="1" id="KW-1133">Transmembrane helix</keyword>
<dbReference type="EMBL" id="BSFI01000008">
    <property type="protein sequence ID" value="GLK68408.1"/>
    <property type="molecule type" value="Genomic_DNA"/>
</dbReference>
<dbReference type="RefSeq" id="WP_271168650.1">
    <property type="nucleotide sequence ID" value="NZ_BSFI01000008.1"/>
</dbReference>
<feature type="transmembrane region" description="Helical" evidence="1">
    <location>
        <begin position="38"/>
        <end position="58"/>
    </location>
</feature>
<keyword evidence="1" id="KW-0472">Membrane</keyword>
<sequence>MILDVSFTQYMLVAAVAVLASVRGGVAGYGTGLPPPPILPHVAILDGVVVLGGLILVVESLPRL</sequence>
<dbReference type="Proteomes" id="UP001143372">
    <property type="component" value="Unassembled WGS sequence"/>
</dbReference>
<accession>A0A9W6J2Y2</accession>